<dbReference type="GO" id="GO:0005829">
    <property type="term" value="C:cytosol"/>
    <property type="evidence" value="ECO:0007669"/>
    <property type="project" value="TreeGrafter"/>
</dbReference>
<dbReference type="OrthoDB" id="5919852at2759"/>
<dbReference type="PANTHER" id="PTHR19288:SF44">
    <property type="entry name" value="PHOSPHOLYSINE PHOSPHOHISTIDINE INORGANIC PYROPHOSPHATE PHOSPHATASE"/>
    <property type="match status" value="1"/>
</dbReference>
<dbReference type="PANTHER" id="PTHR19288">
    <property type="entry name" value="4-NITROPHENYLPHOSPHATASE-RELATED"/>
    <property type="match status" value="1"/>
</dbReference>
<dbReference type="GO" id="GO:0016791">
    <property type="term" value="F:phosphatase activity"/>
    <property type="evidence" value="ECO:0007669"/>
    <property type="project" value="TreeGrafter"/>
</dbReference>
<dbReference type="AlphaFoldDB" id="A0A5B7G7A5"/>
<dbReference type="Proteomes" id="UP000324222">
    <property type="component" value="Unassembled WGS sequence"/>
</dbReference>
<proteinExistence type="predicted"/>
<evidence type="ECO:0000313" key="2">
    <source>
        <dbReference type="Proteomes" id="UP000324222"/>
    </source>
</evidence>
<dbReference type="InterPro" id="IPR036412">
    <property type="entry name" value="HAD-like_sf"/>
</dbReference>
<accession>A0A5B7G7A5</accession>
<dbReference type="GO" id="GO:0004427">
    <property type="term" value="F:inorganic diphosphate phosphatase activity"/>
    <property type="evidence" value="ECO:0007669"/>
    <property type="project" value="TreeGrafter"/>
</dbReference>
<keyword evidence="2" id="KW-1185">Reference proteome</keyword>
<dbReference type="EMBL" id="VSRR010011300">
    <property type="protein sequence ID" value="MPC52978.1"/>
    <property type="molecule type" value="Genomic_DNA"/>
</dbReference>
<evidence type="ECO:0000313" key="1">
    <source>
        <dbReference type="EMBL" id="MPC52978.1"/>
    </source>
</evidence>
<organism evidence="1 2">
    <name type="scientific">Portunus trituberculatus</name>
    <name type="common">Swimming crab</name>
    <name type="synonym">Neptunus trituberculatus</name>
    <dbReference type="NCBI Taxonomy" id="210409"/>
    <lineage>
        <taxon>Eukaryota</taxon>
        <taxon>Metazoa</taxon>
        <taxon>Ecdysozoa</taxon>
        <taxon>Arthropoda</taxon>
        <taxon>Crustacea</taxon>
        <taxon>Multicrustacea</taxon>
        <taxon>Malacostraca</taxon>
        <taxon>Eumalacostraca</taxon>
        <taxon>Eucarida</taxon>
        <taxon>Decapoda</taxon>
        <taxon>Pleocyemata</taxon>
        <taxon>Brachyura</taxon>
        <taxon>Eubrachyura</taxon>
        <taxon>Portunoidea</taxon>
        <taxon>Portunidae</taxon>
        <taxon>Portuninae</taxon>
        <taxon>Portunus</taxon>
    </lineage>
</organism>
<dbReference type="InterPro" id="IPR023214">
    <property type="entry name" value="HAD_sf"/>
</dbReference>
<protein>
    <submittedName>
        <fullName evidence="1">Phospholysine phosphohistidine inorganic pyrophosphate phosphatase</fullName>
    </submittedName>
</protein>
<dbReference type="SUPFAM" id="SSF56784">
    <property type="entry name" value="HAD-like"/>
    <property type="match status" value="1"/>
</dbReference>
<name>A0A5B7G7A5_PORTR</name>
<reference evidence="1 2" key="1">
    <citation type="submission" date="2019-05" db="EMBL/GenBank/DDBJ databases">
        <title>Another draft genome of Portunus trituberculatus and its Hox gene families provides insights of decapod evolution.</title>
        <authorList>
            <person name="Jeong J.-H."/>
            <person name="Song I."/>
            <person name="Kim S."/>
            <person name="Choi T."/>
            <person name="Kim D."/>
            <person name="Ryu S."/>
            <person name="Kim W."/>
        </authorList>
    </citation>
    <scope>NUCLEOTIDE SEQUENCE [LARGE SCALE GENOMIC DNA]</scope>
    <source>
        <tissue evidence="1">Muscle</tissue>
    </source>
</reference>
<dbReference type="Gene3D" id="3.40.50.1000">
    <property type="entry name" value="HAD superfamily/HAD-like"/>
    <property type="match status" value="2"/>
</dbReference>
<gene>
    <name evidence="1" type="primary">LHPP</name>
    <name evidence="1" type="ORF">E2C01_046860</name>
</gene>
<comment type="caution">
    <text evidence="1">The sequence shown here is derived from an EMBL/GenBank/DDBJ whole genome shotgun (WGS) entry which is preliminary data.</text>
</comment>
<sequence>MGFEVEGEFAHLFSNQTLPNCVVLGDAGNAFSFEALNKAFRAIKTMPSPRLFALGCGKYYRHKGELHLDVGPFMSALEYATGVQAEVIGKPAKEFFKAALSDLEVNAEEITVDLDLTQKSPRCSNVPKAGEWTLNFKPRNLSS</sequence>